<dbReference type="Proteomes" id="UP001567538">
    <property type="component" value="Unassembled WGS sequence"/>
</dbReference>
<evidence type="ECO:0000313" key="2">
    <source>
        <dbReference type="Proteomes" id="UP001567538"/>
    </source>
</evidence>
<name>A0ABD1H6K6_SALDI</name>
<dbReference type="EMBL" id="JBEAFC010000006">
    <property type="protein sequence ID" value="KAL1552055.1"/>
    <property type="molecule type" value="Genomic_DNA"/>
</dbReference>
<gene>
    <name evidence="1" type="ORF">AAHA92_12901</name>
</gene>
<sequence length="148" mass="17570">MRNKPAPLARKLQVINSVWRETWETVDGGFPNLKYLLIEISELQQWITESSHFPRLKCLVLRSCRKLREIPESIREILTLEKIEVDYRNKSLVKLAKQINEDQESYGNYGLHVCVTHPHEIRRNSLRTRRVSIPAKMIHELLRKGEDW</sequence>
<evidence type="ECO:0008006" key="3">
    <source>
        <dbReference type="Google" id="ProtNLM"/>
    </source>
</evidence>
<accession>A0ABD1H6K6</accession>
<dbReference type="Gene3D" id="3.80.10.10">
    <property type="entry name" value="Ribonuclease Inhibitor"/>
    <property type="match status" value="1"/>
</dbReference>
<dbReference type="PANTHER" id="PTHR15140">
    <property type="entry name" value="TUBULIN-SPECIFIC CHAPERONE E"/>
    <property type="match status" value="1"/>
</dbReference>
<dbReference type="InterPro" id="IPR032675">
    <property type="entry name" value="LRR_dom_sf"/>
</dbReference>
<dbReference type="AlphaFoldDB" id="A0ABD1H6K6"/>
<reference evidence="1 2" key="1">
    <citation type="submission" date="2024-06" db="EMBL/GenBank/DDBJ databases">
        <title>A chromosome level genome sequence of Diviner's sage (Salvia divinorum).</title>
        <authorList>
            <person name="Ford S.A."/>
            <person name="Ro D.-K."/>
            <person name="Ness R.W."/>
            <person name="Phillips M.A."/>
        </authorList>
    </citation>
    <scope>NUCLEOTIDE SEQUENCE [LARGE SCALE GENOMIC DNA]</scope>
    <source>
        <strain evidence="1">SAF-2024a</strain>
        <tissue evidence="1">Leaf</tissue>
    </source>
</reference>
<keyword evidence="2" id="KW-1185">Reference proteome</keyword>
<comment type="caution">
    <text evidence="1">The sequence shown here is derived from an EMBL/GenBank/DDBJ whole genome shotgun (WGS) entry which is preliminary data.</text>
</comment>
<proteinExistence type="predicted"/>
<evidence type="ECO:0000313" key="1">
    <source>
        <dbReference type="EMBL" id="KAL1552055.1"/>
    </source>
</evidence>
<protein>
    <recommendedName>
        <fullName evidence="3">Disease resistance protein</fullName>
    </recommendedName>
</protein>
<organism evidence="1 2">
    <name type="scientific">Salvia divinorum</name>
    <name type="common">Maria pastora</name>
    <name type="synonym">Diviner's sage</name>
    <dbReference type="NCBI Taxonomy" id="28513"/>
    <lineage>
        <taxon>Eukaryota</taxon>
        <taxon>Viridiplantae</taxon>
        <taxon>Streptophyta</taxon>
        <taxon>Embryophyta</taxon>
        <taxon>Tracheophyta</taxon>
        <taxon>Spermatophyta</taxon>
        <taxon>Magnoliopsida</taxon>
        <taxon>eudicotyledons</taxon>
        <taxon>Gunneridae</taxon>
        <taxon>Pentapetalae</taxon>
        <taxon>asterids</taxon>
        <taxon>lamiids</taxon>
        <taxon>Lamiales</taxon>
        <taxon>Lamiaceae</taxon>
        <taxon>Nepetoideae</taxon>
        <taxon>Mentheae</taxon>
        <taxon>Salviinae</taxon>
        <taxon>Salvia</taxon>
        <taxon>Salvia subgen. Calosphace</taxon>
    </lineage>
</organism>
<dbReference type="PANTHER" id="PTHR15140:SF37">
    <property type="entry name" value="UBIQUITIN-LIKE DOMAIN-CONTAINING PROTEIN"/>
    <property type="match status" value="1"/>
</dbReference>